<feature type="transmembrane region" description="Helical" evidence="7">
    <location>
        <begin position="9"/>
        <end position="34"/>
    </location>
</feature>
<evidence type="ECO:0000256" key="7">
    <source>
        <dbReference type="RuleBase" id="RU363032"/>
    </source>
</evidence>
<comment type="subcellular location">
    <subcellularLocation>
        <location evidence="1 7">Cell membrane</location>
        <topology evidence="1 7">Multi-pass membrane protein</topology>
    </subcellularLocation>
</comment>
<reference evidence="9" key="1">
    <citation type="submission" date="2022-06" db="EMBL/GenBank/DDBJ databases">
        <title>Vallitalea longa sp. nov., an anaerobic bacterium isolated from marine sediment.</title>
        <authorList>
            <person name="Hirano S."/>
            <person name="Terahara T."/>
            <person name="Mori K."/>
            <person name="Hamada M."/>
            <person name="Matsumoto R."/>
            <person name="Kobayashi T."/>
        </authorList>
    </citation>
    <scope>NUCLEOTIDE SEQUENCE</scope>
    <source>
        <strain evidence="9">SH18-1</strain>
    </source>
</reference>
<comment type="caution">
    <text evidence="9">The sequence shown here is derived from an EMBL/GenBank/DDBJ whole genome shotgun (WGS) entry which is preliminary data.</text>
</comment>
<evidence type="ECO:0000256" key="1">
    <source>
        <dbReference type="ARBA" id="ARBA00004651"/>
    </source>
</evidence>
<organism evidence="9 10">
    <name type="scientific">Vallitalea longa</name>
    <dbReference type="NCBI Taxonomy" id="2936439"/>
    <lineage>
        <taxon>Bacteria</taxon>
        <taxon>Bacillati</taxon>
        <taxon>Bacillota</taxon>
        <taxon>Clostridia</taxon>
        <taxon>Lachnospirales</taxon>
        <taxon>Vallitaleaceae</taxon>
        <taxon>Vallitalea</taxon>
    </lineage>
</organism>
<keyword evidence="2 7" id="KW-0813">Transport</keyword>
<sequence>MSKKSISKIILAVVLIIVSLIYILPILLMVLGSFKSQGEAILFDLSLPKKWLFSNYSYVFETGNILRGYMNSVITTVGSVIITLVVGSFAGIVISRRGDFKSNALYYYFVFGLTMTLQTVTTFALLKTFNLYGTYLGVIFVFVAVRMPFTIMTFASFVKGVPKEIDEAAIVDGCGPIRLVVNILLPILKPITITNLIITTISVWNNFIIPLYFFGTSTKWTVPLTVYGFFGMYSRNWHYVFAALVLTIIPIVTLYLILQKHIVEGMTSGAVKG</sequence>
<dbReference type="PANTHER" id="PTHR32243:SF24">
    <property type="entry name" value="DIACETYLCHITOBIOSE UPTAKE SYSTEM PERMEASE PROTEIN NGCG"/>
    <property type="match status" value="1"/>
</dbReference>
<protein>
    <submittedName>
        <fullName evidence="9">ABC transporter permease</fullName>
    </submittedName>
</protein>
<evidence type="ECO:0000256" key="4">
    <source>
        <dbReference type="ARBA" id="ARBA00022692"/>
    </source>
</evidence>
<keyword evidence="4 7" id="KW-0812">Transmembrane</keyword>
<evidence type="ECO:0000313" key="9">
    <source>
        <dbReference type="EMBL" id="GKX27963.1"/>
    </source>
</evidence>
<dbReference type="Pfam" id="PF00528">
    <property type="entry name" value="BPD_transp_1"/>
    <property type="match status" value="1"/>
</dbReference>
<dbReference type="SUPFAM" id="SSF161098">
    <property type="entry name" value="MetI-like"/>
    <property type="match status" value="1"/>
</dbReference>
<dbReference type="AlphaFoldDB" id="A0A9W6DE29"/>
<keyword evidence="10" id="KW-1185">Reference proteome</keyword>
<evidence type="ECO:0000256" key="3">
    <source>
        <dbReference type="ARBA" id="ARBA00022475"/>
    </source>
</evidence>
<dbReference type="InterPro" id="IPR035906">
    <property type="entry name" value="MetI-like_sf"/>
</dbReference>
<feature type="domain" description="ABC transmembrane type-1" evidence="8">
    <location>
        <begin position="69"/>
        <end position="258"/>
    </location>
</feature>
<dbReference type="InterPro" id="IPR050901">
    <property type="entry name" value="BP-dep_ABC_trans_perm"/>
</dbReference>
<feature type="transmembrane region" description="Helical" evidence="7">
    <location>
        <begin position="106"/>
        <end position="126"/>
    </location>
</feature>
<feature type="transmembrane region" description="Helical" evidence="7">
    <location>
        <begin position="132"/>
        <end position="155"/>
    </location>
</feature>
<dbReference type="PANTHER" id="PTHR32243">
    <property type="entry name" value="MALTOSE TRANSPORT SYSTEM PERMEASE-RELATED"/>
    <property type="match status" value="1"/>
</dbReference>
<dbReference type="GO" id="GO:0005886">
    <property type="term" value="C:plasma membrane"/>
    <property type="evidence" value="ECO:0007669"/>
    <property type="project" value="UniProtKB-SubCell"/>
</dbReference>
<proteinExistence type="inferred from homology"/>
<dbReference type="RefSeq" id="WP_281811782.1">
    <property type="nucleotide sequence ID" value="NZ_BRLB01000001.1"/>
</dbReference>
<evidence type="ECO:0000256" key="2">
    <source>
        <dbReference type="ARBA" id="ARBA00022448"/>
    </source>
</evidence>
<keyword evidence="5 7" id="KW-1133">Transmembrane helix</keyword>
<evidence type="ECO:0000313" key="10">
    <source>
        <dbReference type="Proteomes" id="UP001144256"/>
    </source>
</evidence>
<feature type="transmembrane region" description="Helical" evidence="7">
    <location>
        <begin position="237"/>
        <end position="258"/>
    </location>
</feature>
<dbReference type="Gene3D" id="1.10.3720.10">
    <property type="entry name" value="MetI-like"/>
    <property type="match status" value="1"/>
</dbReference>
<dbReference type="CDD" id="cd06261">
    <property type="entry name" value="TM_PBP2"/>
    <property type="match status" value="1"/>
</dbReference>
<keyword evidence="3" id="KW-1003">Cell membrane</keyword>
<evidence type="ECO:0000256" key="5">
    <source>
        <dbReference type="ARBA" id="ARBA00022989"/>
    </source>
</evidence>
<dbReference type="PROSITE" id="PS50928">
    <property type="entry name" value="ABC_TM1"/>
    <property type="match status" value="1"/>
</dbReference>
<comment type="similarity">
    <text evidence="7">Belongs to the binding-protein-dependent transport system permease family.</text>
</comment>
<dbReference type="InterPro" id="IPR000515">
    <property type="entry name" value="MetI-like"/>
</dbReference>
<gene>
    <name evidence="9" type="ORF">SH1V18_04430</name>
</gene>
<accession>A0A9W6DE29</accession>
<dbReference type="EMBL" id="BRLB01000001">
    <property type="protein sequence ID" value="GKX27963.1"/>
    <property type="molecule type" value="Genomic_DNA"/>
</dbReference>
<evidence type="ECO:0000259" key="8">
    <source>
        <dbReference type="PROSITE" id="PS50928"/>
    </source>
</evidence>
<keyword evidence="6 7" id="KW-0472">Membrane</keyword>
<dbReference type="Proteomes" id="UP001144256">
    <property type="component" value="Unassembled WGS sequence"/>
</dbReference>
<feature type="transmembrane region" description="Helical" evidence="7">
    <location>
        <begin position="73"/>
        <end position="94"/>
    </location>
</feature>
<name>A0A9W6DE29_9FIRM</name>
<dbReference type="GO" id="GO:0055085">
    <property type="term" value="P:transmembrane transport"/>
    <property type="evidence" value="ECO:0007669"/>
    <property type="project" value="InterPro"/>
</dbReference>
<evidence type="ECO:0000256" key="6">
    <source>
        <dbReference type="ARBA" id="ARBA00023136"/>
    </source>
</evidence>